<evidence type="ECO:0000313" key="2">
    <source>
        <dbReference type="Proteomes" id="UP001151760"/>
    </source>
</evidence>
<sequence>MKTKEGKVDMTKALNASLVDTKSNSTKLGEQYTSSISGNDAHADDAYIRPIYDEEPMAEDNSLLSKLNSLMKEGLTRMLNNVITNILYLLH</sequence>
<name>A0ABQ5FW63_9ASTR</name>
<keyword evidence="2" id="KW-1185">Reference proteome</keyword>
<dbReference type="EMBL" id="BQNB010017823">
    <property type="protein sequence ID" value="GJT67603.1"/>
    <property type="molecule type" value="Genomic_DNA"/>
</dbReference>
<comment type="caution">
    <text evidence="1">The sequence shown here is derived from an EMBL/GenBank/DDBJ whole genome shotgun (WGS) entry which is preliminary data.</text>
</comment>
<proteinExistence type="predicted"/>
<accession>A0ABQ5FW63</accession>
<reference evidence="1" key="2">
    <citation type="submission" date="2022-01" db="EMBL/GenBank/DDBJ databases">
        <authorList>
            <person name="Yamashiro T."/>
            <person name="Shiraishi A."/>
            <person name="Satake H."/>
            <person name="Nakayama K."/>
        </authorList>
    </citation>
    <scope>NUCLEOTIDE SEQUENCE</scope>
</reference>
<dbReference type="Proteomes" id="UP001151760">
    <property type="component" value="Unassembled WGS sequence"/>
</dbReference>
<evidence type="ECO:0000313" key="1">
    <source>
        <dbReference type="EMBL" id="GJT67603.1"/>
    </source>
</evidence>
<organism evidence="1 2">
    <name type="scientific">Tanacetum coccineum</name>
    <dbReference type="NCBI Taxonomy" id="301880"/>
    <lineage>
        <taxon>Eukaryota</taxon>
        <taxon>Viridiplantae</taxon>
        <taxon>Streptophyta</taxon>
        <taxon>Embryophyta</taxon>
        <taxon>Tracheophyta</taxon>
        <taxon>Spermatophyta</taxon>
        <taxon>Magnoliopsida</taxon>
        <taxon>eudicotyledons</taxon>
        <taxon>Gunneridae</taxon>
        <taxon>Pentapetalae</taxon>
        <taxon>asterids</taxon>
        <taxon>campanulids</taxon>
        <taxon>Asterales</taxon>
        <taxon>Asteraceae</taxon>
        <taxon>Asteroideae</taxon>
        <taxon>Anthemideae</taxon>
        <taxon>Anthemidinae</taxon>
        <taxon>Tanacetum</taxon>
    </lineage>
</organism>
<protein>
    <submittedName>
        <fullName evidence="1">Uncharacterized protein</fullName>
    </submittedName>
</protein>
<gene>
    <name evidence="1" type="ORF">Tco_1019083</name>
</gene>
<reference evidence="1" key="1">
    <citation type="journal article" date="2022" name="Int. J. Mol. Sci.">
        <title>Draft Genome of Tanacetum Coccineum: Genomic Comparison of Closely Related Tanacetum-Family Plants.</title>
        <authorList>
            <person name="Yamashiro T."/>
            <person name="Shiraishi A."/>
            <person name="Nakayama K."/>
            <person name="Satake H."/>
        </authorList>
    </citation>
    <scope>NUCLEOTIDE SEQUENCE</scope>
</reference>